<evidence type="ECO:0000313" key="3">
    <source>
        <dbReference type="Proteomes" id="UP001631949"/>
    </source>
</evidence>
<keyword evidence="1" id="KW-0812">Transmembrane</keyword>
<feature type="transmembrane region" description="Helical" evidence="1">
    <location>
        <begin position="69"/>
        <end position="88"/>
    </location>
</feature>
<feature type="transmembrane region" description="Helical" evidence="1">
    <location>
        <begin position="35"/>
        <end position="63"/>
    </location>
</feature>
<keyword evidence="3" id="KW-1185">Reference proteome</keyword>
<dbReference type="Pfam" id="PF10066">
    <property type="entry name" value="DUF2304"/>
    <property type="match status" value="1"/>
</dbReference>
<evidence type="ECO:0000256" key="1">
    <source>
        <dbReference type="SAM" id="Phobius"/>
    </source>
</evidence>
<accession>A0ABW9GZG2</accession>
<comment type="caution">
    <text evidence="2">The sequence shown here is derived from an EMBL/GenBank/DDBJ whole genome shotgun (WGS) entry which is preliminary data.</text>
</comment>
<keyword evidence="1" id="KW-0472">Membrane</keyword>
<evidence type="ECO:0000313" key="2">
    <source>
        <dbReference type="EMBL" id="MFM9413825.1"/>
    </source>
</evidence>
<dbReference type="RefSeq" id="WP_408977439.1">
    <property type="nucleotide sequence ID" value="NZ_JBJUVG010000006.1"/>
</dbReference>
<gene>
    <name evidence="2" type="ORF">ACKQTC_05555</name>
</gene>
<sequence>MELRLQVIILLACLASLLVYGEAVRREKLMLRITFPWLFCLLVTVLLTLFPAFIDGLAFLLGVASPMNAVFFCAVLFLVMVGFFNYVTMSKLRQQTVRTVQELALLEYSLRQQNKRGDKE</sequence>
<feature type="transmembrane region" description="Helical" evidence="1">
    <location>
        <begin position="6"/>
        <end position="23"/>
    </location>
</feature>
<organism evidence="2 3">
    <name type="scientific">Peptococcus simiae</name>
    <dbReference type="NCBI Taxonomy" id="1643805"/>
    <lineage>
        <taxon>Bacteria</taxon>
        <taxon>Bacillati</taxon>
        <taxon>Bacillota</taxon>
        <taxon>Clostridia</taxon>
        <taxon>Eubacteriales</taxon>
        <taxon>Peptococcaceae</taxon>
        <taxon>Peptococcus</taxon>
    </lineage>
</organism>
<dbReference type="Proteomes" id="UP001631949">
    <property type="component" value="Unassembled WGS sequence"/>
</dbReference>
<proteinExistence type="predicted"/>
<keyword evidence="1" id="KW-1133">Transmembrane helix</keyword>
<dbReference type="InterPro" id="IPR019277">
    <property type="entry name" value="DUF2304"/>
</dbReference>
<protein>
    <submittedName>
        <fullName evidence="2">DUF2304 domain-containing protein</fullName>
    </submittedName>
</protein>
<reference evidence="2 3" key="1">
    <citation type="journal article" date="2016" name="Int. J. Syst. Evol. Microbiol.">
        <title>Peptococcus simiae sp. nov., isolated from rhesus macaque faeces and emended description of the genus Peptococcus.</title>
        <authorList>
            <person name="Shkoporov A.N."/>
            <person name="Efimov B.A."/>
            <person name="Kondova I."/>
            <person name="Ouwerling B."/>
            <person name="Chaplin A.V."/>
            <person name="Shcherbakova V.A."/>
            <person name="Langermans J.A.M."/>
        </authorList>
    </citation>
    <scope>NUCLEOTIDE SEQUENCE [LARGE SCALE GENOMIC DNA]</scope>
    <source>
        <strain evidence="2 3">M108</strain>
    </source>
</reference>
<dbReference type="EMBL" id="JBJUVG010000006">
    <property type="protein sequence ID" value="MFM9413825.1"/>
    <property type="molecule type" value="Genomic_DNA"/>
</dbReference>
<name>A0ABW9GZG2_9FIRM</name>